<dbReference type="EMBL" id="SFCI01000603">
    <property type="protein sequence ID" value="TFY78856.1"/>
    <property type="molecule type" value="Genomic_DNA"/>
</dbReference>
<gene>
    <name evidence="1" type="ORF">EWM64_g5154</name>
</gene>
<accession>A0A4Y9ZVD3</accession>
<comment type="caution">
    <text evidence="1">The sequence shown here is derived from an EMBL/GenBank/DDBJ whole genome shotgun (WGS) entry which is preliminary data.</text>
</comment>
<reference evidence="1 2" key="1">
    <citation type="submission" date="2019-02" db="EMBL/GenBank/DDBJ databases">
        <title>Genome sequencing of the rare red list fungi Hericium alpestre (H. flagellum).</title>
        <authorList>
            <person name="Buettner E."/>
            <person name="Kellner H."/>
        </authorList>
    </citation>
    <scope>NUCLEOTIDE SEQUENCE [LARGE SCALE GENOMIC DNA]</scope>
    <source>
        <strain evidence="1 2">DSM 108284</strain>
    </source>
</reference>
<name>A0A4Y9ZVD3_9AGAM</name>
<keyword evidence="2" id="KW-1185">Reference proteome</keyword>
<evidence type="ECO:0000313" key="2">
    <source>
        <dbReference type="Proteomes" id="UP000298061"/>
    </source>
</evidence>
<sequence>MSFAPTFAEKPAGQANSLAGGLGVEAMFHQIMDAVQKSVRALCSFRDVALISRSTAYRDRGTAHGVFRAQAR</sequence>
<organism evidence="1 2">
    <name type="scientific">Hericium alpestre</name>
    <dbReference type="NCBI Taxonomy" id="135208"/>
    <lineage>
        <taxon>Eukaryota</taxon>
        <taxon>Fungi</taxon>
        <taxon>Dikarya</taxon>
        <taxon>Basidiomycota</taxon>
        <taxon>Agaricomycotina</taxon>
        <taxon>Agaricomycetes</taxon>
        <taxon>Russulales</taxon>
        <taxon>Hericiaceae</taxon>
        <taxon>Hericium</taxon>
    </lineage>
</organism>
<dbReference type="AlphaFoldDB" id="A0A4Y9ZVD3"/>
<evidence type="ECO:0000313" key="1">
    <source>
        <dbReference type="EMBL" id="TFY78856.1"/>
    </source>
</evidence>
<dbReference type="Proteomes" id="UP000298061">
    <property type="component" value="Unassembled WGS sequence"/>
</dbReference>
<proteinExistence type="predicted"/>
<protein>
    <submittedName>
        <fullName evidence="1">Uncharacterized protein</fullName>
    </submittedName>
</protein>